<sequence>MLELPPLSLYIHIPWCEKKCPYCDFNSHQSASVIPEQDYVQALIQDFAEESHLLQGRAIETIFIGGGTPSLFSASAYEQLFEALQKTAHFSSDIEITLEANPGSAEANKFKAYRSAGINRLSIGVQSFNDAQLQKLGRIHSADEALRAIESANAAGFDNFNLDLMYGLPQQSAAAAMDDLASAIRCQPQHLSWYQLTIEPNTVFYSKPPKLPKEEPLHQIQEMGLALMQQHGYHRYEVSAFAKHGSQCRHNLNYWGFGDYIGIGAGAHGKLSVVAEDRIYRKRKIKQPDHYLRNQLNRCAEVVEVEHEDRLLEFLMNGLRLKQGFSITSLETRTGIAFREIEKQVESLIQQDLLVRREDTLAATDKGYLFIDSVLQKFL</sequence>
<protein>
    <recommendedName>
        <fullName evidence="3 10">Heme chaperone HemW</fullName>
    </recommendedName>
</protein>
<comment type="subcellular location">
    <subcellularLocation>
        <location evidence="10">Cytoplasm</location>
    </subcellularLocation>
</comment>
<keyword evidence="10" id="KW-0004">4Fe-4S</keyword>
<dbReference type="Pfam" id="PF06969">
    <property type="entry name" value="HemN_C"/>
    <property type="match status" value="1"/>
</dbReference>
<dbReference type="GO" id="GO:0046872">
    <property type="term" value="F:metal ion binding"/>
    <property type="evidence" value="ECO:0007669"/>
    <property type="project" value="UniProtKB-UniRule"/>
</dbReference>
<evidence type="ECO:0000313" key="12">
    <source>
        <dbReference type="EMBL" id="PCH62213.1"/>
    </source>
</evidence>
<dbReference type="AlphaFoldDB" id="A0A2A4MQL5"/>
<evidence type="ECO:0000313" key="13">
    <source>
        <dbReference type="Proteomes" id="UP000218172"/>
    </source>
</evidence>
<evidence type="ECO:0000256" key="5">
    <source>
        <dbReference type="ARBA" id="ARBA00022691"/>
    </source>
</evidence>
<dbReference type="InterPro" id="IPR013785">
    <property type="entry name" value="Aldolase_TIM"/>
</dbReference>
<keyword evidence="6 10" id="KW-0479">Metal-binding</keyword>
<dbReference type="GO" id="GO:0006779">
    <property type="term" value="P:porphyrin-containing compound biosynthetic process"/>
    <property type="evidence" value="ECO:0007669"/>
    <property type="project" value="InterPro"/>
</dbReference>
<evidence type="ECO:0000256" key="6">
    <source>
        <dbReference type="ARBA" id="ARBA00022723"/>
    </source>
</evidence>
<gene>
    <name evidence="12" type="ORF">COC19_03220</name>
</gene>
<keyword evidence="8 10" id="KW-0411">Iron-sulfur</keyword>
<dbReference type="InterPro" id="IPR034505">
    <property type="entry name" value="Coproporphyrinogen-III_oxidase"/>
</dbReference>
<evidence type="ECO:0000256" key="1">
    <source>
        <dbReference type="ARBA" id="ARBA00001966"/>
    </source>
</evidence>
<comment type="cofactor">
    <cofactor evidence="1">
        <name>[4Fe-4S] cluster</name>
        <dbReference type="ChEBI" id="CHEBI:49883"/>
    </cofactor>
</comment>
<keyword evidence="4 10" id="KW-0349">Heme</keyword>
<proteinExistence type="inferred from homology"/>
<dbReference type="NCBIfam" id="TIGR00539">
    <property type="entry name" value="hemN_rel"/>
    <property type="match status" value="1"/>
</dbReference>
<evidence type="ECO:0000256" key="2">
    <source>
        <dbReference type="ARBA" id="ARBA00006100"/>
    </source>
</evidence>
<dbReference type="PROSITE" id="PS51918">
    <property type="entry name" value="RADICAL_SAM"/>
    <property type="match status" value="1"/>
</dbReference>
<dbReference type="GO" id="GO:0005737">
    <property type="term" value="C:cytoplasm"/>
    <property type="evidence" value="ECO:0007669"/>
    <property type="project" value="UniProtKB-SubCell"/>
</dbReference>
<comment type="similarity">
    <text evidence="2">Belongs to the anaerobic coproporphyrinogen-III oxidase family. HemW subfamily.</text>
</comment>
<keyword evidence="7 10" id="KW-0408">Iron</keyword>
<dbReference type="SFLD" id="SFLDF00562">
    <property type="entry name" value="HemN-like__clustered_with_heat"/>
    <property type="match status" value="1"/>
</dbReference>
<dbReference type="GO" id="GO:0051539">
    <property type="term" value="F:4 iron, 4 sulfur cluster binding"/>
    <property type="evidence" value="ECO:0007669"/>
    <property type="project" value="UniProtKB-UniRule"/>
</dbReference>
<dbReference type="InterPro" id="IPR010723">
    <property type="entry name" value="HemN_C"/>
</dbReference>
<dbReference type="PANTHER" id="PTHR13932:SF5">
    <property type="entry name" value="RADICAL S-ADENOSYL METHIONINE DOMAIN-CONTAINING PROTEIN 1, MITOCHONDRIAL"/>
    <property type="match status" value="1"/>
</dbReference>
<keyword evidence="9 10" id="KW-0143">Chaperone</keyword>
<evidence type="ECO:0000256" key="9">
    <source>
        <dbReference type="ARBA" id="ARBA00023186"/>
    </source>
</evidence>
<dbReference type="SFLD" id="SFLDG01082">
    <property type="entry name" value="B12-binding_domain_containing"/>
    <property type="match status" value="1"/>
</dbReference>
<dbReference type="EMBL" id="NVQR01000043">
    <property type="protein sequence ID" value="PCH62213.1"/>
    <property type="molecule type" value="Genomic_DNA"/>
</dbReference>
<comment type="caution">
    <text evidence="12">The sequence shown here is derived from an EMBL/GenBank/DDBJ whole genome shotgun (WGS) entry which is preliminary data.</text>
</comment>
<dbReference type="Gene3D" id="3.20.20.70">
    <property type="entry name" value="Aldolase class I"/>
    <property type="match status" value="1"/>
</dbReference>
<name>A0A2A4MQL5_9GAMM</name>
<keyword evidence="5 10" id="KW-0949">S-adenosyl-L-methionine</keyword>
<reference evidence="13" key="1">
    <citation type="submission" date="2017-08" db="EMBL/GenBank/DDBJ databases">
        <title>A dynamic microbial community with high functional redundancy inhabits the cold, oxic subseafloor aquifer.</title>
        <authorList>
            <person name="Tully B.J."/>
            <person name="Wheat C.G."/>
            <person name="Glazer B.T."/>
            <person name="Huber J.A."/>
        </authorList>
    </citation>
    <scope>NUCLEOTIDE SEQUENCE [LARGE SCALE GENOMIC DNA]</scope>
</reference>
<evidence type="ECO:0000256" key="8">
    <source>
        <dbReference type="ARBA" id="ARBA00023014"/>
    </source>
</evidence>
<organism evidence="12 13">
    <name type="scientific">SAR86 cluster bacterium</name>
    <dbReference type="NCBI Taxonomy" id="2030880"/>
    <lineage>
        <taxon>Bacteria</taxon>
        <taxon>Pseudomonadati</taxon>
        <taxon>Pseudomonadota</taxon>
        <taxon>Gammaproteobacteria</taxon>
        <taxon>SAR86 cluster</taxon>
    </lineage>
</organism>
<evidence type="ECO:0000256" key="3">
    <source>
        <dbReference type="ARBA" id="ARBA00017228"/>
    </source>
</evidence>
<keyword evidence="10" id="KW-0963">Cytoplasm</keyword>
<dbReference type="SFLD" id="SFLDF00288">
    <property type="entry name" value="HemN-like__clustered_with_nucl"/>
    <property type="match status" value="1"/>
</dbReference>
<dbReference type="GO" id="GO:0004109">
    <property type="term" value="F:coproporphyrinogen oxidase activity"/>
    <property type="evidence" value="ECO:0007669"/>
    <property type="project" value="InterPro"/>
</dbReference>
<evidence type="ECO:0000256" key="10">
    <source>
        <dbReference type="RuleBase" id="RU364116"/>
    </source>
</evidence>
<dbReference type="InterPro" id="IPR006638">
    <property type="entry name" value="Elp3/MiaA/NifB-like_rSAM"/>
</dbReference>
<dbReference type="InterPro" id="IPR058240">
    <property type="entry name" value="rSAM_sf"/>
</dbReference>
<comment type="function">
    <text evidence="10">Probably acts as a heme chaperone, transferring heme to an unknown acceptor. Binds one molecule of heme per monomer, possibly covalently. Binds 1 [4Fe-4S] cluster. The cluster is coordinated with 3 cysteines and an exchangeable S-adenosyl-L-methionine.</text>
</comment>
<evidence type="ECO:0000259" key="11">
    <source>
        <dbReference type="PROSITE" id="PS51918"/>
    </source>
</evidence>
<dbReference type="InterPro" id="IPR007197">
    <property type="entry name" value="rSAM"/>
</dbReference>
<dbReference type="SFLD" id="SFLDG01065">
    <property type="entry name" value="anaerobic_coproporphyrinogen-I"/>
    <property type="match status" value="1"/>
</dbReference>
<dbReference type="Pfam" id="PF04055">
    <property type="entry name" value="Radical_SAM"/>
    <property type="match status" value="1"/>
</dbReference>
<dbReference type="SUPFAM" id="SSF102114">
    <property type="entry name" value="Radical SAM enzymes"/>
    <property type="match status" value="1"/>
</dbReference>
<evidence type="ECO:0000256" key="7">
    <source>
        <dbReference type="ARBA" id="ARBA00023004"/>
    </source>
</evidence>
<feature type="domain" description="Radical SAM core" evidence="11">
    <location>
        <begin position="1"/>
        <end position="237"/>
    </location>
</feature>
<dbReference type="PANTHER" id="PTHR13932">
    <property type="entry name" value="COPROPORPHYRINIGEN III OXIDASE"/>
    <property type="match status" value="1"/>
</dbReference>
<dbReference type="SFLD" id="SFLDS00029">
    <property type="entry name" value="Radical_SAM"/>
    <property type="match status" value="1"/>
</dbReference>
<dbReference type="SMART" id="SM00729">
    <property type="entry name" value="Elp3"/>
    <property type="match status" value="1"/>
</dbReference>
<dbReference type="CDD" id="cd01335">
    <property type="entry name" value="Radical_SAM"/>
    <property type="match status" value="1"/>
</dbReference>
<evidence type="ECO:0000256" key="4">
    <source>
        <dbReference type="ARBA" id="ARBA00022617"/>
    </source>
</evidence>
<dbReference type="InterPro" id="IPR004559">
    <property type="entry name" value="HemW-like"/>
</dbReference>
<accession>A0A2A4MQL5</accession>
<dbReference type="Proteomes" id="UP000218172">
    <property type="component" value="Unassembled WGS sequence"/>
</dbReference>